<dbReference type="InterPro" id="IPR003607">
    <property type="entry name" value="HD/PDEase_dom"/>
</dbReference>
<dbReference type="EMBL" id="FNFP01000004">
    <property type="protein sequence ID" value="SDK86892.1"/>
    <property type="molecule type" value="Genomic_DNA"/>
</dbReference>
<dbReference type="Pfam" id="PF13487">
    <property type="entry name" value="HD_5"/>
    <property type="match status" value="1"/>
</dbReference>
<dbReference type="AlphaFoldDB" id="A0A1G9FEX8"/>
<proteinExistence type="predicted"/>
<dbReference type="PANTHER" id="PTHR43155:SF2">
    <property type="entry name" value="CYCLIC DI-GMP PHOSPHODIESTERASE PA4108"/>
    <property type="match status" value="1"/>
</dbReference>
<evidence type="ECO:0000313" key="3">
    <source>
        <dbReference type="Proteomes" id="UP000198718"/>
    </source>
</evidence>
<sequence>MRIMDLTKVTEDYTLAVPIFSDQGKILLSKGVPLKPSLVAKLLEIGHTKVYIQDEFSQEELEDIIKPEVRQKAIGHIRKLASTVKHPKKDLKDGFNGDLTMAKATISTVIDELFSKKDIVIELLDLKTIEGYIYEHSVNVMIHSLVLGTTLGLNRSDLEKLALAAALHDIGMMFIPEEILRKNSPLTPEELKIIETHTTKGYEFLKTKTELSPIVRVASLQHHKRYNNSGYPKDISYADTHIFSKIIALADTFDAMTSDRPYRRATPVSEVLEFIMGSGGTLFDPTLTKAFIYNINPYPINSLVKLSDGSVGIVKRINGRFFTRPVVQLIIDSNKKTISGIVDLLENNTLVINETLQKI</sequence>
<dbReference type="PROSITE" id="PS51832">
    <property type="entry name" value="HD_GYP"/>
    <property type="match status" value="1"/>
</dbReference>
<dbReference type="SMART" id="SM00471">
    <property type="entry name" value="HDc"/>
    <property type="match status" value="1"/>
</dbReference>
<evidence type="ECO:0000313" key="2">
    <source>
        <dbReference type="EMBL" id="SDK86892.1"/>
    </source>
</evidence>
<dbReference type="InterPro" id="IPR037522">
    <property type="entry name" value="HD_GYP_dom"/>
</dbReference>
<feature type="domain" description="HD-GYP" evidence="1">
    <location>
        <begin position="111"/>
        <end position="307"/>
    </location>
</feature>
<dbReference type="STRING" id="393762.SAMN05660472_02170"/>
<reference evidence="2 3" key="1">
    <citation type="submission" date="2016-10" db="EMBL/GenBank/DDBJ databases">
        <authorList>
            <person name="de Groot N.N."/>
        </authorList>
    </citation>
    <scope>NUCLEOTIDE SEQUENCE [LARGE SCALE GENOMIC DNA]</scope>
    <source>
        <strain evidence="2 3">DSM 18346</strain>
    </source>
</reference>
<name>A0A1G9FEX8_9FIRM</name>
<dbReference type="SUPFAM" id="SSF109604">
    <property type="entry name" value="HD-domain/PDEase-like"/>
    <property type="match status" value="1"/>
</dbReference>
<organism evidence="2 3">
    <name type="scientific">Natronincola ferrireducens</name>
    <dbReference type="NCBI Taxonomy" id="393762"/>
    <lineage>
        <taxon>Bacteria</taxon>
        <taxon>Bacillati</taxon>
        <taxon>Bacillota</taxon>
        <taxon>Clostridia</taxon>
        <taxon>Peptostreptococcales</taxon>
        <taxon>Natronincolaceae</taxon>
        <taxon>Natronincola</taxon>
    </lineage>
</organism>
<dbReference type="PANTHER" id="PTHR43155">
    <property type="entry name" value="CYCLIC DI-GMP PHOSPHODIESTERASE PA4108-RELATED"/>
    <property type="match status" value="1"/>
</dbReference>
<accession>A0A1G9FEX8</accession>
<evidence type="ECO:0000259" key="1">
    <source>
        <dbReference type="PROSITE" id="PS51832"/>
    </source>
</evidence>
<dbReference type="CDD" id="cd00077">
    <property type="entry name" value="HDc"/>
    <property type="match status" value="1"/>
</dbReference>
<dbReference type="Gene3D" id="1.10.3210.10">
    <property type="entry name" value="Hypothetical protein af1432"/>
    <property type="match status" value="1"/>
</dbReference>
<gene>
    <name evidence="2" type="ORF">SAMN05660472_02170</name>
</gene>
<protein>
    <submittedName>
        <fullName evidence="2">HD-GYP domain, c-di-GMP phosphodiesterase class II (Or its inactivated variant)</fullName>
    </submittedName>
</protein>
<keyword evidence="3" id="KW-1185">Reference proteome</keyword>
<dbReference type="RefSeq" id="WP_176762138.1">
    <property type="nucleotide sequence ID" value="NZ_FNFP01000004.1"/>
</dbReference>
<dbReference type="Proteomes" id="UP000198718">
    <property type="component" value="Unassembled WGS sequence"/>
</dbReference>